<gene>
    <name evidence="2" type="ORF">MGAL_10B078400</name>
</gene>
<reference evidence="2" key="1">
    <citation type="submission" date="2018-11" db="EMBL/GenBank/DDBJ databases">
        <authorList>
            <person name="Alioto T."/>
            <person name="Alioto T."/>
        </authorList>
    </citation>
    <scope>NUCLEOTIDE SEQUENCE</scope>
</reference>
<dbReference type="EMBL" id="UYJE01008124">
    <property type="protein sequence ID" value="VDI61307.1"/>
    <property type="molecule type" value="Genomic_DNA"/>
</dbReference>
<evidence type="ECO:0000313" key="2">
    <source>
        <dbReference type="EMBL" id="VDI61307.1"/>
    </source>
</evidence>
<proteinExistence type="predicted"/>
<organism evidence="2 3">
    <name type="scientific">Mytilus galloprovincialis</name>
    <name type="common">Mediterranean mussel</name>
    <dbReference type="NCBI Taxonomy" id="29158"/>
    <lineage>
        <taxon>Eukaryota</taxon>
        <taxon>Metazoa</taxon>
        <taxon>Spiralia</taxon>
        <taxon>Lophotrochozoa</taxon>
        <taxon>Mollusca</taxon>
        <taxon>Bivalvia</taxon>
        <taxon>Autobranchia</taxon>
        <taxon>Pteriomorphia</taxon>
        <taxon>Mytilida</taxon>
        <taxon>Mytiloidea</taxon>
        <taxon>Mytilidae</taxon>
        <taxon>Mytilinae</taxon>
        <taxon>Mytilus</taxon>
    </lineage>
</organism>
<sequence>MRVGERSEKNRIDKGDEIDKKRKDHEEITYSKDYKKRYRRWSTTMLNCRTSYRNKKRGLLNSSNSVGNSKISNAAYRQLASMWRRVYEKTEIANKLH</sequence>
<name>A0A8B6GAR8_MYTGA</name>
<feature type="region of interest" description="Disordered" evidence="1">
    <location>
        <begin position="1"/>
        <end position="25"/>
    </location>
</feature>
<evidence type="ECO:0000256" key="1">
    <source>
        <dbReference type="SAM" id="MobiDB-lite"/>
    </source>
</evidence>
<dbReference type="AlphaFoldDB" id="A0A8B6GAR8"/>
<evidence type="ECO:0000313" key="3">
    <source>
        <dbReference type="Proteomes" id="UP000596742"/>
    </source>
</evidence>
<keyword evidence="3" id="KW-1185">Reference proteome</keyword>
<accession>A0A8B6GAR8</accession>
<comment type="caution">
    <text evidence="2">The sequence shown here is derived from an EMBL/GenBank/DDBJ whole genome shotgun (WGS) entry which is preliminary data.</text>
</comment>
<dbReference type="Proteomes" id="UP000596742">
    <property type="component" value="Unassembled WGS sequence"/>
</dbReference>
<protein>
    <submittedName>
        <fullName evidence="2">Uncharacterized protein</fullName>
    </submittedName>
</protein>